<dbReference type="eggNOG" id="KOG2486">
    <property type="taxonomic scope" value="Eukaryota"/>
</dbReference>
<dbReference type="InterPro" id="IPR006073">
    <property type="entry name" value="GTP-bd"/>
</dbReference>
<dbReference type="SUPFAM" id="SSF52540">
    <property type="entry name" value="P-loop containing nucleoside triphosphate hydrolases"/>
    <property type="match status" value="1"/>
</dbReference>
<evidence type="ECO:0000256" key="8">
    <source>
        <dbReference type="ARBA" id="ARBA00023210"/>
    </source>
</evidence>
<organism evidence="12">
    <name type="scientific">Naegleria gruberi</name>
    <name type="common">Amoeba</name>
    <dbReference type="NCBI Taxonomy" id="5762"/>
    <lineage>
        <taxon>Eukaryota</taxon>
        <taxon>Discoba</taxon>
        <taxon>Heterolobosea</taxon>
        <taxon>Tetramitia</taxon>
        <taxon>Eutetramitia</taxon>
        <taxon>Vahlkampfiidae</taxon>
        <taxon>Naegleria</taxon>
    </lineage>
</organism>
<dbReference type="NCBIfam" id="TIGR03598">
    <property type="entry name" value="GTPase_YsxC"/>
    <property type="match status" value="1"/>
</dbReference>
<dbReference type="CDD" id="cd01876">
    <property type="entry name" value="YihA_EngB"/>
    <property type="match status" value="1"/>
</dbReference>
<dbReference type="EMBL" id="GG738865">
    <property type="protein sequence ID" value="EFC45022.1"/>
    <property type="molecule type" value="Genomic_DNA"/>
</dbReference>
<evidence type="ECO:0000313" key="12">
    <source>
        <dbReference type="Proteomes" id="UP000006671"/>
    </source>
</evidence>
<dbReference type="GO" id="GO:0051301">
    <property type="term" value="P:cell division"/>
    <property type="evidence" value="ECO:0007669"/>
    <property type="project" value="UniProtKB-KW"/>
</dbReference>
<sequence>MEFTCGTVEEFPEPNEKMPQIAFAGRSNVGKSSLLNSIVDSDRLARVSSTPGHTKRINYFNMHDMLYVVDLPGYGYAEGNKEKIKGWNTVLRQYCTENTVLRRVFILLDARYGIYEQDCEFMDMLEESGVPYQIILTKCDKV</sequence>
<keyword evidence="6" id="KW-0460">Magnesium</keyword>
<dbReference type="KEGG" id="ngr:NAEGRDRAFT_33288"/>
<evidence type="ECO:0000256" key="3">
    <source>
        <dbReference type="ARBA" id="ARBA00022618"/>
    </source>
</evidence>
<dbReference type="VEuPathDB" id="AmoebaDB:NAEGRDRAFT_33288"/>
<keyword evidence="9" id="KW-0131">Cell cycle</keyword>
<dbReference type="RefSeq" id="XP_002677766.1">
    <property type="nucleotide sequence ID" value="XM_002677720.1"/>
</dbReference>
<keyword evidence="3" id="KW-0132">Cell division</keyword>
<dbReference type="PANTHER" id="PTHR11649">
    <property type="entry name" value="MSS1/TRME-RELATED GTP-BINDING PROTEIN"/>
    <property type="match status" value="1"/>
</dbReference>
<dbReference type="InterPro" id="IPR030393">
    <property type="entry name" value="G_ENGB_dom"/>
</dbReference>
<dbReference type="GeneID" id="8849323"/>
<feature type="non-terminal residue" evidence="11">
    <location>
        <position position="142"/>
    </location>
</feature>
<comment type="similarity">
    <text evidence="2">Belongs to the TRAFAC class TrmE-Era-EngA-EngB-Septin-like GTPase superfamily. EngB GTPase family.</text>
</comment>
<evidence type="ECO:0000259" key="10">
    <source>
        <dbReference type="PROSITE" id="PS51706"/>
    </source>
</evidence>
<evidence type="ECO:0000256" key="5">
    <source>
        <dbReference type="ARBA" id="ARBA00022741"/>
    </source>
</evidence>
<dbReference type="GO" id="GO:0046872">
    <property type="term" value="F:metal ion binding"/>
    <property type="evidence" value="ECO:0007669"/>
    <property type="project" value="UniProtKB-KW"/>
</dbReference>
<reference evidence="11 12" key="1">
    <citation type="journal article" date="2010" name="Cell">
        <title>The genome of Naegleria gruberi illuminates early eukaryotic versatility.</title>
        <authorList>
            <person name="Fritz-Laylin L.K."/>
            <person name="Prochnik S.E."/>
            <person name="Ginger M.L."/>
            <person name="Dacks J.B."/>
            <person name="Carpenter M.L."/>
            <person name="Field M.C."/>
            <person name="Kuo A."/>
            <person name="Paredez A."/>
            <person name="Chapman J."/>
            <person name="Pham J."/>
            <person name="Shu S."/>
            <person name="Neupane R."/>
            <person name="Cipriano M."/>
            <person name="Mancuso J."/>
            <person name="Tu H."/>
            <person name="Salamov A."/>
            <person name="Lindquist E."/>
            <person name="Shapiro H."/>
            <person name="Lucas S."/>
            <person name="Grigoriev I.V."/>
            <person name="Cande W.Z."/>
            <person name="Fulton C."/>
            <person name="Rokhsar D.S."/>
            <person name="Dawson S.C."/>
        </authorList>
    </citation>
    <scope>NUCLEOTIDE SEQUENCE [LARGE SCALE GENOMIC DNA]</scope>
    <source>
        <strain evidence="11 12">NEG-M</strain>
    </source>
</reference>
<dbReference type="GO" id="GO:0005525">
    <property type="term" value="F:GTP binding"/>
    <property type="evidence" value="ECO:0007669"/>
    <property type="project" value="UniProtKB-KW"/>
</dbReference>
<evidence type="ECO:0000256" key="2">
    <source>
        <dbReference type="ARBA" id="ARBA00009638"/>
    </source>
</evidence>
<keyword evidence="12" id="KW-1185">Reference proteome</keyword>
<dbReference type="OrthoDB" id="391988at2759"/>
<dbReference type="OMA" id="ISWFLKV"/>
<protein>
    <submittedName>
        <fullName evidence="11">Predicted protein</fullName>
    </submittedName>
</protein>
<comment type="cofactor">
    <cofactor evidence="1">
        <name>Mg(2+)</name>
        <dbReference type="ChEBI" id="CHEBI:18420"/>
    </cofactor>
</comment>
<evidence type="ECO:0000256" key="4">
    <source>
        <dbReference type="ARBA" id="ARBA00022723"/>
    </source>
</evidence>
<keyword evidence="4" id="KW-0479">Metal-binding</keyword>
<dbReference type="InParanoid" id="D2VDL6"/>
<dbReference type="Pfam" id="PF01926">
    <property type="entry name" value="MMR_HSR1"/>
    <property type="match status" value="1"/>
</dbReference>
<feature type="domain" description="EngB-type G" evidence="10">
    <location>
        <begin position="17"/>
        <end position="142"/>
    </location>
</feature>
<evidence type="ECO:0000256" key="6">
    <source>
        <dbReference type="ARBA" id="ARBA00022842"/>
    </source>
</evidence>
<dbReference type="STRING" id="5762.D2VDL6"/>
<keyword evidence="8" id="KW-0717">Septation</keyword>
<dbReference type="PROSITE" id="PS51706">
    <property type="entry name" value="G_ENGB"/>
    <property type="match status" value="1"/>
</dbReference>
<dbReference type="PANTHER" id="PTHR11649:SF13">
    <property type="entry name" value="ENGB-TYPE G DOMAIN-CONTAINING PROTEIN"/>
    <property type="match status" value="1"/>
</dbReference>
<evidence type="ECO:0000256" key="1">
    <source>
        <dbReference type="ARBA" id="ARBA00001946"/>
    </source>
</evidence>
<evidence type="ECO:0000256" key="7">
    <source>
        <dbReference type="ARBA" id="ARBA00023134"/>
    </source>
</evidence>
<keyword evidence="7" id="KW-0342">GTP-binding</keyword>
<gene>
    <name evidence="11" type="ORF">NAEGRDRAFT_33288</name>
</gene>
<dbReference type="Gene3D" id="3.40.50.300">
    <property type="entry name" value="P-loop containing nucleotide triphosphate hydrolases"/>
    <property type="match status" value="1"/>
</dbReference>
<evidence type="ECO:0000256" key="9">
    <source>
        <dbReference type="ARBA" id="ARBA00023306"/>
    </source>
</evidence>
<name>D2VDL6_NAEGR</name>
<accession>D2VDL6</accession>
<proteinExistence type="inferred from homology"/>
<dbReference type="InterPro" id="IPR027417">
    <property type="entry name" value="P-loop_NTPase"/>
</dbReference>
<keyword evidence="5" id="KW-0547">Nucleotide-binding</keyword>
<dbReference type="AlphaFoldDB" id="D2VDL6"/>
<evidence type="ECO:0000313" key="11">
    <source>
        <dbReference type="EMBL" id="EFC45022.1"/>
    </source>
</evidence>
<dbReference type="Proteomes" id="UP000006671">
    <property type="component" value="Unassembled WGS sequence"/>
</dbReference>
<dbReference type="InterPro" id="IPR019987">
    <property type="entry name" value="GTP-bd_ribosome_bio_YsxC"/>
</dbReference>